<evidence type="ECO:0000313" key="6">
    <source>
        <dbReference type="EMBL" id="AKB61075.1"/>
    </source>
</evidence>
<feature type="domain" description="Metallo-beta-lactamase" evidence="5">
    <location>
        <begin position="18"/>
        <end position="183"/>
    </location>
</feature>
<dbReference type="InterPro" id="IPR051453">
    <property type="entry name" value="MBL_Glyoxalase_II"/>
</dbReference>
<keyword evidence="2" id="KW-0479">Metal-binding</keyword>
<evidence type="ECO:0000256" key="1">
    <source>
        <dbReference type="ARBA" id="ARBA00001947"/>
    </source>
</evidence>
<evidence type="ECO:0000256" key="3">
    <source>
        <dbReference type="ARBA" id="ARBA00022801"/>
    </source>
</evidence>
<dbReference type="AlphaFoldDB" id="A0A0E3RAS7"/>
<protein>
    <submittedName>
        <fullName evidence="6">Metallo-beta-lactamase</fullName>
    </submittedName>
</protein>
<dbReference type="PANTHER" id="PTHR46233:SF3">
    <property type="entry name" value="HYDROXYACYLGLUTATHIONE HYDROLASE GLOC"/>
    <property type="match status" value="1"/>
</dbReference>
<sequence length="202" mass="22607">MDAGHPGKIKNLQIALERNHINFTDIVLVVLTHTHYDHVSCLAEIKEKSGAKILVHAEEKECLEKGTTPFPEGTLWFSRIISRIGNTFMLSKSRYKPVSSDIVVSDEYDLDRYIPHAKIISTPGHTAGSISLVIKNEVAFVGDTLFNVIPGTIFPPFADDVPKLLKSWEVLIDSGCRTFYPGHGRPLTFKKLKDSYGKMIKK</sequence>
<dbReference type="InterPro" id="IPR001279">
    <property type="entry name" value="Metallo-B-lactamas"/>
</dbReference>
<keyword evidence="3" id="KW-0378">Hydrolase</keyword>
<dbReference type="Proteomes" id="UP000033116">
    <property type="component" value="Chromosome"/>
</dbReference>
<accession>A0A0E3RAS7</accession>
<evidence type="ECO:0000256" key="4">
    <source>
        <dbReference type="ARBA" id="ARBA00022833"/>
    </source>
</evidence>
<gene>
    <name evidence="6" type="ORF">MSMAP_1090</name>
</gene>
<dbReference type="SUPFAM" id="SSF56281">
    <property type="entry name" value="Metallo-hydrolase/oxidoreductase"/>
    <property type="match status" value="1"/>
</dbReference>
<dbReference type="GO" id="GO:0046872">
    <property type="term" value="F:metal ion binding"/>
    <property type="evidence" value="ECO:0007669"/>
    <property type="project" value="UniProtKB-KW"/>
</dbReference>
<evidence type="ECO:0000256" key="2">
    <source>
        <dbReference type="ARBA" id="ARBA00022723"/>
    </source>
</evidence>
<dbReference type="EMBL" id="CP009511">
    <property type="protein sequence ID" value="AKB61075.1"/>
    <property type="molecule type" value="Genomic_DNA"/>
</dbReference>
<dbReference type="Pfam" id="PF00753">
    <property type="entry name" value="Lactamase_B"/>
    <property type="match status" value="1"/>
</dbReference>
<dbReference type="RefSeq" id="WP_011032090.1">
    <property type="nucleotide sequence ID" value="NZ_CP009511.1"/>
</dbReference>
<dbReference type="InterPro" id="IPR036866">
    <property type="entry name" value="RibonucZ/Hydroxyglut_hydro"/>
</dbReference>
<dbReference type="SMART" id="SM00849">
    <property type="entry name" value="Lactamase_B"/>
    <property type="match status" value="1"/>
</dbReference>
<dbReference type="PATRIC" id="fig|1434115.4.peg.1376"/>
<dbReference type="GeneID" id="24850848"/>
<organism evidence="6 7">
    <name type="scientific">Methanosarcina mazei SarPi</name>
    <dbReference type="NCBI Taxonomy" id="1434115"/>
    <lineage>
        <taxon>Archaea</taxon>
        <taxon>Methanobacteriati</taxon>
        <taxon>Methanobacteriota</taxon>
        <taxon>Stenosarchaea group</taxon>
        <taxon>Methanomicrobia</taxon>
        <taxon>Methanosarcinales</taxon>
        <taxon>Methanosarcinaceae</taxon>
        <taxon>Methanosarcina</taxon>
    </lineage>
</organism>
<dbReference type="HOGENOM" id="CLU_030571_2_2_2"/>
<comment type="cofactor">
    <cofactor evidence="1">
        <name>Zn(2+)</name>
        <dbReference type="ChEBI" id="CHEBI:29105"/>
    </cofactor>
</comment>
<evidence type="ECO:0000259" key="5">
    <source>
        <dbReference type="SMART" id="SM00849"/>
    </source>
</evidence>
<evidence type="ECO:0000313" key="7">
    <source>
        <dbReference type="Proteomes" id="UP000033116"/>
    </source>
</evidence>
<dbReference type="PANTHER" id="PTHR46233">
    <property type="entry name" value="HYDROXYACYLGLUTATHIONE HYDROLASE GLOC"/>
    <property type="match status" value="1"/>
</dbReference>
<reference evidence="6 7" key="1">
    <citation type="submission" date="2014-07" db="EMBL/GenBank/DDBJ databases">
        <title>Methanogenic archaea and the global carbon cycle.</title>
        <authorList>
            <person name="Henriksen J.R."/>
            <person name="Luke J."/>
            <person name="Reinhart S."/>
            <person name="Benedict M.N."/>
            <person name="Youngblut N.D."/>
            <person name="Metcalf M.E."/>
            <person name="Whitaker R.J."/>
            <person name="Metcalf W.W."/>
        </authorList>
    </citation>
    <scope>NUCLEOTIDE SEQUENCE [LARGE SCALE GENOMIC DNA]</scope>
    <source>
        <strain evidence="6 7">SarPi</strain>
    </source>
</reference>
<proteinExistence type="predicted"/>
<keyword evidence="4" id="KW-0862">Zinc</keyword>
<dbReference type="GO" id="GO:0016787">
    <property type="term" value="F:hydrolase activity"/>
    <property type="evidence" value="ECO:0007669"/>
    <property type="project" value="UniProtKB-KW"/>
</dbReference>
<dbReference type="Gene3D" id="3.60.15.10">
    <property type="entry name" value="Ribonuclease Z/Hydroxyacylglutathione hydrolase-like"/>
    <property type="match status" value="1"/>
</dbReference>
<name>A0A0E3RAS7_METMZ</name>